<accession>A0AA88AA91</accession>
<feature type="region of interest" description="Disordered" evidence="2">
    <location>
        <begin position="159"/>
        <end position="188"/>
    </location>
</feature>
<feature type="compositionally biased region" description="Acidic residues" evidence="2">
    <location>
        <begin position="247"/>
        <end position="284"/>
    </location>
</feature>
<evidence type="ECO:0000259" key="3">
    <source>
        <dbReference type="Pfam" id="PF11250"/>
    </source>
</evidence>
<keyword evidence="5" id="KW-1185">Reference proteome</keyword>
<feature type="compositionally biased region" description="Basic and acidic residues" evidence="2">
    <location>
        <begin position="285"/>
        <end position="305"/>
    </location>
</feature>
<dbReference type="InterPro" id="IPR021410">
    <property type="entry name" value="FAF"/>
</dbReference>
<gene>
    <name evidence="4" type="ORF">TIFTF001_017964</name>
</gene>
<organism evidence="4 5">
    <name type="scientific">Ficus carica</name>
    <name type="common">Common fig</name>
    <dbReference type="NCBI Taxonomy" id="3494"/>
    <lineage>
        <taxon>Eukaryota</taxon>
        <taxon>Viridiplantae</taxon>
        <taxon>Streptophyta</taxon>
        <taxon>Embryophyta</taxon>
        <taxon>Tracheophyta</taxon>
        <taxon>Spermatophyta</taxon>
        <taxon>Magnoliopsida</taxon>
        <taxon>eudicotyledons</taxon>
        <taxon>Gunneridae</taxon>
        <taxon>Pentapetalae</taxon>
        <taxon>rosids</taxon>
        <taxon>fabids</taxon>
        <taxon>Rosales</taxon>
        <taxon>Moraceae</taxon>
        <taxon>Ficeae</taxon>
        <taxon>Ficus</taxon>
    </lineage>
</organism>
<dbReference type="AlphaFoldDB" id="A0AA88AA91"/>
<reference evidence="4" key="1">
    <citation type="submission" date="2023-07" db="EMBL/GenBank/DDBJ databases">
        <title>draft genome sequence of fig (Ficus carica).</title>
        <authorList>
            <person name="Takahashi T."/>
            <person name="Nishimura K."/>
        </authorList>
    </citation>
    <scope>NUCLEOTIDE SEQUENCE</scope>
</reference>
<comment type="caution">
    <text evidence="4">The sequence shown here is derived from an EMBL/GenBank/DDBJ whole genome shotgun (WGS) entry which is preliminary data.</text>
</comment>
<dbReference type="InterPro" id="IPR046431">
    <property type="entry name" value="FAF_dom"/>
</dbReference>
<sequence>MSTSICQGLQSCLQPGVIEPRVLRLKLALPNSNLSLSTPWNKPDKLEGQDHHQNDDINEFHDVNKKKIKKGVDKNDNNDDMMKNDGLSFLQALTAKNDTGTEYVYVHPMVKRSASMLSAKSLEMCTESLGSETGSDTGDSSGDEMSMLSAAAAAAATATATATARQRPGAREVVLSPPKRLSCSRSFPPPLNSVSGSAGFHVRPHREDGRLVLKAVAVASSSGLFHAERADGRLTLRLMNNFNPKNEEEEDDEEEEVESEIESEEAYEEEDDDEEGNGEEEETEEVKMEAEKIQRPSRCKEDGHGKNNVLMNWEQLLVAT</sequence>
<dbReference type="EMBL" id="BTGU01000029">
    <property type="protein sequence ID" value="GMN48784.1"/>
    <property type="molecule type" value="Genomic_DNA"/>
</dbReference>
<dbReference type="Pfam" id="PF11250">
    <property type="entry name" value="FAF"/>
    <property type="match status" value="1"/>
</dbReference>
<name>A0AA88AA91_FICCA</name>
<proteinExistence type="inferred from homology"/>
<protein>
    <recommendedName>
        <fullName evidence="3">FAF domain-containing protein</fullName>
    </recommendedName>
</protein>
<feature type="region of interest" description="Disordered" evidence="2">
    <location>
        <begin position="242"/>
        <end position="320"/>
    </location>
</feature>
<feature type="compositionally biased region" description="Basic and acidic residues" evidence="2">
    <location>
        <begin position="42"/>
        <end position="56"/>
    </location>
</feature>
<evidence type="ECO:0000313" key="5">
    <source>
        <dbReference type="Proteomes" id="UP001187192"/>
    </source>
</evidence>
<feature type="domain" description="FAF" evidence="3">
    <location>
        <begin position="186"/>
        <end position="238"/>
    </location>
</feature>
<feature type="region of interest" description="Disordered" evidence="2">
    <location>
        <begin position="34"/>
        <end position="56"/>
    </location>
</feature>
<dbReference type="PANTHER" id="PTHR33155">
    <property type="entry name" value="FANTASTIC FOUR-LIKE PROTEIN (DUF3049)"/>
    <property type="match status" value="1"/>
</dbReference>
<evidence type="ECO:0000256" key="2">
    <source>
        <dbReference type="SAM" id="MobiDB-lite"/>
    </source>
</evidence>
<dbReference type="PANTHER" id="PTHR33155:SF8">
    <property type="entry name" value="PROTEIN FANTASTIC FOUR 1"/>
    <property type="match status" value="1"/>
</dbReference>
<comment type="similarity">
    <text evidence="1">Belongs to the fantastic four family.</text>
</comment>
<evidence type="ECO:0000256" key="1">
    <source>
        <dbReference type="ARBA" id="ARBA00008690"/>
    </source>
</evidence>
<dbReference type="Proteomes" id="UP001187192">
    <property type="component" value="Unassembled WGS sequence"/>
</dbReference>
<evidence type="ECO:0000313" key="4">
    <source>
        <dbReference type="EMBL" id="GMN48784.1"/>
    </source>
</evidence>